<feature type="compositionally biased region" description="Basic and acidic residues" evidence="1">
    <location>
        <begin position="87"/>
        <end position="99"/>
    </location>
</feature>
<protein>
    <submittedName>
        <fullName evidence="2">Uncharacterized protein</fullName>
    </submittedName>
</protein>
<feature type="region of interest" description="Disordered" evidence="1">
    <location>
        <begin position="1"/>
        <end position="38"/>
    </location>
</feature>
<organism evidence="2 3">
    <name type="scientific">Helicoverpa armigera</name>
    <name type="common">Cotton bollworm</name>
    <name type="synonym">Heliothis armigera</name>
    <dbReference type="NCBI Taxonomy" id="29058"/>
    <lineage>
        <taxon>Eukaryota</taxon>
        <taxon>Metazoa</taxon>
        <taxon>Ecdysozoa</taxon>
        <taxon>Arthropoda</taxon>
        <taxon>Hexapoda</taxon>
        <taxon>Insecta</taxon>
        <taxon>Pterygota</taxon>
        <taxon>Neoptera</taxon>
        <taxon>Endopterygota</taxon>
        <taxon>Lepidoptera</taxon>
        <taxon>Glossata</taxon>
        <taxon>Ditrysia</taxon>
        <taxon>Noctuoidea</taxon>
        <taxon>Noctuidae</taxon>
        <taxon>Heliothinae</taxon>
        <taxon>Helicoverpa</taxon>
    </lineage>
</organism>
<evidence type="ECO:0000313" key="3">
    <source>
        <dbReference type="Proteomes" id="UP000249218"/>
    </source>
</evidence>
<evidence type="ECO:0000313" key="2">
    <source>
        <dbReference type="EMBL" id="PZC73887.1"/>
    </source>
</evidence>
<feature type="region of interest" description="Disordered" evidence="1">
    <location>
        <begin position="67"/>
        <end position="161"/>
    </location>
</feature>
<feature type="compositionally biased region" description="Basic and acidic residues" evidence="1">
    <location>
        <begin position="139"/>
        <end position="161"/>
    </location>
</feature>
<dbReference type="EMBL" id="KZ150080">
    <property type="protein sequence ID" value="PZC73887.1"/>
    <property type="molecule type" value="Genomic_DNA"/>
</dbReference>
<proteinExistence type="predicted"/>
<sequence length="317" mass="35954">MHRKSQPSPMPTKRSEEPSPKPKARPKTPKTSVCTKECLSSTRTDLETVDLNQMTPVCKIQCAMKKDLEVDDRESANSMSPMMLEDSGEKKKNSPERVHLKSVHKINSSKKDTDDANKYGECSKRDNSPRKVPSPAPARNREPVSERKERERTERERTKISMAPDRCEVTRLIKQLCSGDAGGAERLSGAKNAQLQYASGNSPRQPSTPQLLRILEETIQKKVPKPLFQKQPSARGLERHRLLFNISEKTSDSLFQYRTKFVQHMLTSAMYANSAVGKPWEMIGSISEQIIDELLLGCLKEMEVRDLVVQLYKTETR</sequence>
<reference evidence="2 3" key="1">
    <citation type="journal article" date="2017" name="BMC Biol.">
        <title>Genomic innovations, transcriptional plasticity and gene loss underlying the evolution and divergence of two highly polyphagous and invasive Helicoverpa pest species.</title>
        <authorList>
            <person name="Pearce S.L."/>
            <person name="Clarke D.F."/>
            <person name="East P.D."/>
            <person name="Elfekih S."/>
            <person name="Gordon K.H."/>
            <person name="Jermiin L.S."/>
            <person name="McGaughran A."/>
            <person name="Oakeshott J.G."/>
            <person name="Papanikolaou A."/>
            <person name="Perera O.P."/>
            <person name="Rane R.V."/>
            <person name="Richards S."/>
            <person name="Tay W.T."/>
            <person name="Walsh T.K."/>
            <person name="Anderson A."/>
            <person name="Anderson C.J."/>
            <person name="Asgari S."/>
            <person name="Board P.G."/>
            <person name="Bretschneider A."/>
            <person name="Campbell P.M."/>
            <person name="Chertemps T."/>
            <person name="Christeller J.T."/>
            <person name="Coppin C.W."/>
            <person name="Downes S.J."/>
            <person name="Duan G."/>
            <person name="Farnsworth C.A."/>
            <person name="Good R.T."/>
            <person name="Han L.B."/>
            <person name="Han Y.C."/>
            <person name="Hatje K."/>
            <person name="Horne I."/>
            <person name="Huang Y.P."/>
            <person name="Hughes D.S."/>
            <person name="Jacquin-Joly E."/>
            <person name="James W."/>
            <person name="Jhangiani S."/>
            <person name="Kollmar M."/>
            <person name="Kuwar S.S."/>
            <person name="Li S."/>
            <person name="Liu N.Y."/>
            <person name="Maibeche M.T."/>
            <person name="Miller J.R."/>
            <person name="Montagne N."/>
            <person name="Perry T."/>
            <person name="Qu J."/>
            <person name="Song S.V."/>
            <person name="Sutton G.G."/>
            <person name="Vogel H."/>
            <person name="Walenz B.P."/>
            <person name="Xu W."/>
            <person name="Zhang H.J."/>
            <person name="Zou Z."/>
            <person name="Batterham P."/>
            <person name="Edwards O.R."/>
            <person name="Feyereisen R."/>
            <person name="Gibbs R.A."/>
            <person name="Heckel D.G."/>
            <person name="McGrath A."/>
            <person name="Robin C."/>
            <person name="Scherer S.E."/>
            <person name="Worley K.C."/>
            <person name="Wu Y.D."/>
        </authorList>
    </citation>
    <scope>NUCLEOTIDE SEQUENCE [LARGE SCALE GENOMIC DNA]</scope>
    <source>
        <strain evidence="2">Harm_GR_Male_#8</strain>
        <tissue evidence="2">Whole organism</tissue>
    </source>
</reference>
<name>A0A2W1BKS5_HELAM</name>
<dbReference type="Proteomes" id="UP000249218">
    <property type="component" value="Unassembled WGS sequence"/>
</dbReference>
<feature type="compositionally biased region" description="Basic and acidic residues" evidence="1">
    <location>
        <begin position="109"/>
        <end position="129"/>
    </location>
</feature>
<accession>A0A2W1BKS5</accession>
<dbReference type="AlphaFoldDB" id="A0A2W1BKS5"/>
<keyword evidence="3" id="KW-1185">Reference proteome</keyword>
<dbReference type="OrthoDB" id="8193942at2759"/>
<gene>
    <name evidence="2" type="primary">HaOG208682</name>
    <name evidence="2" type="ORF">B5X24_HaOG208682</name>
</gene>
<evidence type="ECO:0000256" key="1">
    <source>
        <dbReference type="SAM" id="MobiDB-lite"/>
    </source>
</evidence>